<dbReference type="Pfam" id="PF02205">
    <property type="entry name" value="WH2"/>
    <property type="match status" value="1"/>
</dbReference>
<dbReference type="PROSITE" id="PS51082">
    <property type="entry name" value="WH2"/>
    <property type="match status" value="1"/>
</dbReference>
<feature type="region of interest" description="Disordered" evidence="1">
    <location>
        <begin position="373"/>
        <end position="422"/>
    </location>
</feature>
<feature type="domain" description="WH2" evidence="2">
    <location>
        <begin position="31"/>
        <end position="48"/>
    </location>
</feature>
<dbReference type="InterPro" id="IPR003124">
    <property type="entry name" value="WH2_dom"/>
</dbReference>
<evidence type="ECO:0000256" key="1">
    <source>
        <dbReference type="SAM" id="MobiDB-lite"/>
    </source>
</evidence>
<reference evidence="3" key="1">
    <citation type="submission" date="2018-07" db="EMBL/GenBank/DDBJ databases">
        <authorList>
            <person name="Quirk P.G."/>
            <person name="Krulwich T.A."/>
        </authorList>
    </citation>
    <scope>NUCLEOTIDE SEQUENCE</scope>
</reference>
<accession>A0A336M6U5</accession>
<feature type="compositionally biased region" description="Low complexity" evidence="1">
    <location>
        <begin position="249"/>
        <end position="282"/>
    </location>
</feature>
<dbReference type="OMA" id="NKAMMRG"/>
<feature type="compositionally biased region" description="Polar residues" evidence="1">
    <location>
        <begin position="128"/>
        <end position="148"/>
    </location>
</feature>
<sequence length="555" mass="58202">MAVPPPPPPGPPPPPALGNLNLGGGSNAGQARNQLLADITKGKKLKKTVTVDKSAPLISGKVANSSSNSTSHAHSGSQTLSRQNNNSSNVSMSNGPKLGGIFEGMATMPRLKPVGSRTGAKSNPHIDNPTSHQPTTPTRQPAPISNGSVGLDFGSELANRLKSRNKPVTTDNLQVNRGPPPQPPISKEIDQSNETRSNLPVIGPKRGQSVQSASASSSPTPLNGKASPQLVIPNNTGMSLLPNKSTLFSSSTGTPQPQVSPQSPSFSINSNSSHLSNSSSSSPAPPPLPLSSTKPVINHGKPNLAPKPPGMVPNVGNGTRPIVARHQSMRSPRSPPIMGGDGNPVFPSNANKFGTVRMKPFTSTEQINQQFSYPIRPAEPPPKPPGTKSAPPRPIKSISNTNLSNLPLSLGLGGESIQPPSRNNVAITNAQSETHLAILHQISPNHRQPQFEDPPPLPPHRNPPAPPKQAPVINKPAAPVAVPPPPPTRTTSRPSAPNPTTSISRIVSDLETKFAGRFHTVNEFPAPPPFQNTYKTYPSQISSKQVAKGESINNF</sequence>
<dbReference type="SMART" id="SM00246">
    <property type="entry name" value="WH2"/>
    <property type="match status" value="1"/>
</dbReference>
<evidence type="ECO:0000259" key="2">
    <source>
        <dbReference type="PROSITE" id="PS51082"/>
    </source>
</evidence>
<evidence type="ECO:0000313" key="3">
    <source>
        <dbReference type="EMBL" id="SSX25740.1"/>
    </source>
</evidence>
<dbReference type="AlphaFoldDB" id="A0A336M6U5"/>
<feature type="compositionally biased region" description="Low complexity" evidence="1">
    <location>
        <begin position="397"/>
        <end position="410"/>
    </location>
</feature>
<feature type="compositionally biased region" description="Polar residues" evidence="1">
    <location>
        <begin position="232"/>
        <end position="248"/>
    </location>
</feature>
<feature type="compositionally biased region" description="Low complexity" evidence="1">
    <location>
        <begin position="208"/>
        <end position="218"/>
    </location>
</feature>
<dbReference type="VEuPathDB" id="VectorBase:CSON012699"/>
<protein>
    <submittedName>
        <fullName evidence="3">CSON012699 protein</fullName>
    </submittedName>
</protein>
<gene>
    <name evidence="3" type="primary">CSON012699</name>
</gene>
<name>A0A336M6U5_CULSO</name>
<dbReference type="GO" id="GO:0003779">
    <property type="term" value="F:actin binding"/>
    <property type="evidence" value="ECO:0007669"/>
    <property type="project" value="InterPro"/>
</dbReference>
<feature type="compositionally biased region" description="Low complexity" evidence="1">
    <location>
        <begin position="470"/>
        <end position="480"/>
    </location>
</feature>
<feature type="compositionally biased region" description="Polar residues" evidence="1">
    <location>
        <begin position="166"/>
        <end position="175"/>
    </location>
</feature>
<feature type="region of interest" description="Disordered" evidence="1">
    <location>
        <begin position="446"/>
        <end position="505"/>
    </location>
</feature>
<feature type="compositionally biased region" description="Low complexity" evidence="1">
    <location>
        <begin position="489"/>
        <end position="502"/>
    </location>
</feature>
<organism evidence="3">
    <name type="scientific">Culicoides sonorensis</name>
    <name type="common">Biting midge</name>
    <dbReference type="NCBI Taxonomy" id="179676"/>
    <lineage>
        <taxon>Eukaryota</taxon>
        <taxon>Metazoa</taxon>
        <taxon>Ecdysozoa</taxon>
        <taxon>Arthropoda</taxon>
        <taxon>Hexapoda</taxon>
        <taxon>Insecta</taxon>
        <taxon>Pterygota</taxon>
        <taxon>Neoptera</taxon>
        <taxon>Endopterygota</taxon>
        <taxon>Diptera</taxon>
        <taxon>Nematocera</taxon>
        <taxon>Chironomoidea</taxon>
        <taxon>Ceratopogonidae</taxon>
        <taxon>Ceratopogoninae</taxon>
        <taxon>Culicoides</taxon>
        <taxon>Monoculicoides</taxon>
    </lineage>
</organism>
<feature type="compositionally biased region" description="Pro residues" evidence="1">
    <location>
        <begin position="1"/>
        <end position="16"/>
    </location>
</feature>
<feature type="region of interest" description="Disordered" evidence="1">
    <location>
        <begin position="1"/>
        <end position="319"/>
    </location>
</feature>
<feature type="compositionally biased region" description="Pro residues" evidence="1">
    <location>
        <begin position="452"/>
        <end position="469"/>
    </location>
</feature>
<proteinExistence type="predicted"/>
<feature type="compositionally biased region" description="Low complexity" evidence="1">
    <location>
        <begin position="59"/>
        <end position="94"/>
    </location>
</feature>
<dbReference type="EMBL" id="UFQT01000611">
    <property type="protein sequence ID" value="SSX25740.1"/>
    <property type="molecule type" value="Genomic_DNA"/>
</dbReference>